<comment type="caution">
    <text evidence="2">The sequence shown here is derived from an EMBL/GenBank/DDBJ whole genome shotgun (WGS) entry which is preliminary data.</text>
</comment>
<evidence type="ECO:0000313" key="2">
    <source>
        <dbReference type="EMBL" id="MBP2456252.1"/>
    </source>
</evidence>
<dbReference type="Proteomes" id="UP000694460">
    <property type="component" value="Unassembled WGS sequence"/>
</dbReference>
<dbReference type="EMBL" id="JAGIOP010000003">
    <property type="protein sequence ID" value="MBP2456252.1"/>
    <property type="molecule type" value="Genomic_DNA"/>
</dbReference>
<evidence type="ECO:0000256" key="1">
    <source>
        <dbReference type="SAM" id="MobiDB-lite"/>
    </source>
</evidence>
<reference evidence="2 3" key="1">
    <citation type="submission" date="2021-03" db="EMBL/GenBank/DDBJ databases">
        <title>Sequencing the genomes of 1000 actinobacteria strains.</title>
        <authorList>
            <person name="Klenk H.-P."/>
        </authorList>
    </citation>
    <scope>NUCLEOTIDE SEQUENCE [LARGE SCALE GENOMIC DNA]</scope>
    <source>
        <strain evidence="2 3">DSM 46713</strain>
    </source>
</reference>
<feature type="compositionally biased region" description="Low complexity" evidence="1">
    <location>
        <begin position="377"/>
        <end position="389"/>
    </location>
</feature>
<protein>
    <submittedName>
        <fullName evidence="2">Transcriptional regulator with XRE-family HTH domain</fullName>
    </submittedName>
</protein>
<keyword evidence="3" id="KW-1185">Reference proteome</keyword>
<evidence type="ECO:0000313" key="3">
    <source>
        <dbReference type="Proteomes" id="UP000694460"/>
    </source>
</evidence>
<feature type="region of interest" description="Disordered" evidence="1">
    <location>
        <begin position="377"/>
        <end position="405"/>
    </location>
</feature>
<gene>
    <name evidence="2" type="ORF">JOF57_006228</name>
</gene>
<name>A0ABS5A3G9_9MYCO</name>
<dbReference type="RefSeq" id="WP_209923891.1">
    <property type="nucleotide sequence ID" value="NZ_JAGIOP010000003.1"/>
</dbReference>
<proteinExistence type="predicted"/>
<sequence length="405" mass="44608">MATSRLVELIDRYKSAHGVNESELARRIGVTRENLRKWRTNGVRRLPEHVNLVATARVIGRPYREVLSAALFDTGYLDAESHESRPHDEVLADAIAVLTEATRLTNQLSRRTDTGQWEADPDPRAAVPIDWAAFVTLALAGAAANAGSIEQALAGRPGSWEAERIRQTLQSTVFDDKDLLRHRTVPVVIELWVESILSYLGDTSDDDYNDAAMEVDARTNDVPQPTDLPPGPFSPDDPRIAAVNWVNVDDNGYLVVSYTDWTGDPADVDLLTELWAEAEAYRDPTPGEIAYEQAMHAISAVIDALEEQWHREYDDYAAQLTEAIETQLAALELKVPVTVTVTRAPETYGPGAFDEHAPPPYPRTAIEAAIEKAIADTPTPATLPGTPLDRLGWAQSRGETERGSE</sequence>
<organism evidence="2 3">
    <name type="scientific">Mycolicibacterium lutetiense</name>
    <dbReference type="NCBI Taxonomy" id="1641992"/>
    <lineage>
        <taxon>Bacteria</taxon>
        <taxon>Bacillati</taxon>
        <taxon>Actinomycetota</taxon>
        <taxon>Actinomycetes</taxon>
        <taxon>Mycobacteriales</taxon>
        <taxon>Mycobacteriaceae</taxon>
        <taxon>Mycolicibacterium</taxon>
    </lineage>
</organism>
<accession>A0ABS5A3G9</accession>